<dbReference type="GO" id="GO:0005886">
    <property type="term" value="C:plasma membrane"/>
    <property type="evidence" value="ECO:0007669"/>
    <property type="project" value="TreeGrafter"/>
</dbReference>
<dbReference type="GO" id="GO:0040017">
    <property type="term" value="P:positive regulation of locomotion"/>
    <property type="evidence" value="ECO:0007669"/>
    <property type="project" value="UniProtKB-ARBA"/>
</dbReference>
<dbReference type="InterPro" id="IPR013098">
    <property type="entry name" value="Ig_I-set"/>
</dbReference>
<evidence type="ECO:0000256" key="6">
    <source>
        <dbReference type="SAM" id="MobiDB-lite"/>
    </source>
</evidence>
<evidence type="ECO:0000313" key="8">
    <source>
        <dbReference type="EMBL" id="EYB85419.1"/>
    </source>
</evidence>
<keyword evidence="9" id="KW-1185">Reference proteome</keyword>
<sequence>MDRRPTDDAVGPRGSVTRELRVDTDGEWPGMPSPRRVATAPSSPSTAFQTDREAIFRSGNKTTVAETHLMRSSGSQSESFTEEHWSSEITSFVTAAPPKFLQVIKAYRVLSSDTPTLVVEVVSDPPAIFEWFCNDRPVQQDRRRFQARHGLNITTLTVHQPEQGVYKCTARNPAGVSTSYGYITVNFEHQNEEWTVVERSMAKEEGQSTITIHRAPRFINQVPNLTIQPGSLAVIDVEVDADPPARFSWFVNGVEYRESCKDVEITYPSPNRCVAKFSLPVCGEYKAVASNVHGSAMSSGYIEIYRAKPTRTMRPPVAPGEHLARNIMTASHHTGNTAPTGEKMVTTHEVVNVYEINYTQRSSSVPRGVRHLESHVEVPHTSQRRISLEQHRSEHGSTDVKLPERLPRSLFKTRSEGAARYLPHAPKFVTTLPPQVAMNPNENLVLSVNVDAIPTAEFRWDVNGFEVKPSKKVTILNEQNRSTLMVQPPVKLGKYSVTAFNDQGRETLLTRVVHVVTETTEKVQVTTTATETNSIQPDIVESAVTVTSANEADWEVVDSVGSDPSTTSIKTVRKKEQTATTAPKVEKIELSVPIVTNVKIQQTQKEEPKVTVKIKEVKDIVTQQTQQETVVTRKYTKKTKQAPENIPKRPVLLSEPSQNVHLSAGEKLVLESRVDSHPPATFRWYVNNFEAKNGQYVTIVQPEENVSVATFQRPTPGMYKVVASNPHGEVTSITKVTTEHVVEELHEQTTVTTTAKPTIYSLSKKPVVTVRDDLPKPPRFVEKLPVSLKVGSEQPIKFKAAVDAVPEATFMWLLNNFELKRNQNVTINRIAENVSELSLQKVQPGKYDVVAKNHMGQDSCSCKVIVEYEQPAQPPPPPPRFTRTLCEETYFQEDEETRLEVAVSGSPPFSFVWSADGTELKSTQDTQITVDENRSTLILPKGHVKSGTVIAVEVSDRYGKNRSQTIMKETIKEESKTTITVEKKPVDVVVKEETVKKEVIKEEYVKHQPVRRPSQPASEAPRFVHELENINIYEGDTLRATVRLTDEGAASNFGWFANGLLLIPSQQVRIQSTTHQSTLTIENIGEMSNVELCVMARNQFGTASSVATLNVGRRPDESFEMVPPDLPEECAPKIVEPLHSASFIDGQPMVLRCRIEAIPSAAIVWSKDDVNVEEWVINKDVVTQILPGGICELLNPEVYPEDSGLYKCTATNPHGTAETAAYINIEGGIALNKPKGSAQTSALGVTYRKDREEASASETMSGVADEPTVVVMPPKFVEQLNAETDGAYELNYVRLLCRIRSSVPTTISWWKDGVELLPSKKYEFHRFSDGALILTVYEPQPSDNGIYTCKAESEHGVSSSSCEVTVPTRTTVTETVTETSTTEETSTVAESSTLQVIETSKEDYVATTEITKHEEEYKLLVKVADSVASTLVANVFVDAVREAVKRIMEEESEEEEIVVVDAPRFETSIERYVVQENETVTISTVVTGTPTPFIEWYFKDQKLHVTEQISMGYENKVATLILKNVTKAQEGTYYCHATNIHGTTVLPSEVKVVPEKASDTIRLTLAKYDKREESEHLVTNIFAHRKEEEFEQVMKMHVPEKANESARLQATPRKPVETAALPTEEAIPVPIQMVEESPVPPPRKHPPREREEVPVVVEIPVGALSKEEEEQKTHLTYTKFAETFASNVMSQAQTALLTSESTIKLKTTPAASDQSPEVERVALQVEGEADKVGEVEEQVEAATYMTVTQPKGNIVVNSTISLKEQINEEATTIDVRRPFTQFNHAVTVVEPEVVQLGLRLPAPSVPTMKFIDLETILQRPGTSSSANTLITSPSKGSANAEHRIVVLEGASQNFQNAMTLSLKKVQRLATEAAEPSSFAQVEILRPNEANEAVVKIVDVEKIIPDLLRVAAAASKLKLENVTVSLVKQPDTAHHELVIEYESHVEDTAEFNLSQIVYDHPQEERKEEVWSRRSRFSEVDENVVAVFVEVDANCPDQSVEILATVNAPVEEKIDSKRPFSPDVAEVSESITESSLATGQQPPRFFRELKDCSTVVGKTVQFKCIVSGMPTPEVKWYVDGDVIQQSREYDIVYEDGVCILRINEALAEDEGEYSCEATNSVGRAETKCFLRVNGSNRPQRFIEHVPSVVELVDDSADSFDSFEWEERKANSLFPSNEGSLKRSSVTYNSEFDLSKVVNYNENMEETNAFYKYFDTAQTSVKIWEIEQYERVLASFHAATVEEVDTSPTFSIPPSAGSASCEIPSFSLEAEHLEISAPPAPAEPLNPFDDLKELLPYIDNGAPAASEEELINELREPREPDLPQKMSYKGHEIAVSVNEVEKEEIILNEKGDVEISKKTCLEASFEFDTELDIAQSIKKIYKALPEPLPEEELMTGILSNPEGENISEIGTTGRTDPVIAQLELAKDNTELDSERVRAQSVRPKPRLLADARKSASEGFNSKAFDPQFINKMKEIERIARQVDAELGQISGPPVPALTEDAKEIEEAIFKISDQLLLAQPITEAQAEANEELLRTTLADMILNPTRTAEEEMELMRRPIRLLRRKLSDFENSLMEDVEVMTINEDARSASVTKTSAMEESSTAPSRSTIKTRVPSAEYLRVTPLTSNIKDQLSCLEEMIVHMSNESMDVGAKPETSSGVVKGGNQKKRELHDLLVQINNEMNTIKSYCKTKLSKKGTDAVVSVLQKVKTHVGIIVNVVSLSKKKHPHAIEKSAASTSVDYEFVQPSASEKVDALMFFKKSSLESSVAQRSSTALSTSDDTWRYSTELKNSTEKPQEISRSHEPEIEEKPEDEAEEVEAAPKPPPRRRRTQSADPEVAEIAAGPPVRPPRKAKNDLKKRDHSLDSRLQLSKGNASKKSDAQSGATTQGRMPSPPSKPKRSFAGDTFDFLRNLNCTRSQKNTDDLEKSLLVELSQMPVSEQDDGEVLSEPEWVQSEVNASLKSAAERAKLEHSAAGSLHEESEKYDDLVEQKQEENVPNECATAVTFEANTSTNFEAAVVSAACAQHYEATADIEVPLLSLASMSGNLLPDDGRNSVQLICEESDYATDTDTSALLRGTVQFFNRNSPLDVLQSSTSISLSQRSSRALPDLPESDLEGCPEVNVTVELHNVTSANEESTTQLTHTTTRSGNAPSEEIHQASKYGPVIAPESISDETETIHLVLEETLLSQMASSVKTDDTDRITPLLRGALRETDILSDDSVVTEIDRSVIDNVEQSFNFSRSEAKKRLLAIVYQDVRQCARATIALDNTFDVEIFQEPENLSLIIKVIEDQVNFTSLTVMECNLDGKESPYYFDEITETSSYDDNDGESRTGITVSIIARSLHDGIYASLEEIPWGEVEMTLPESMAKSIDEDSKMSVQFNVTVSESNPEERKSLRSQISLTHSQNSISEIDNTVSTGSINIPSYVIKLGSTATITCELNNYLPPNSKIDWYKGNTQIEKCPGKLDRISHDLLEVLIINDVQMEDNELYSLKVNEDIFPVAYLIVEGPSTDELTATILTPPQTQFVMEGQPTVLMCQVSDPNHAVEWLKDRKPLEESSRLQFDIVEDGWNRVVFSQTRMSDQGTYFAVLGQHSVAITLVVEERIDEKEVTVVASGTESEDEDVQEYLVPPGSTATIACELEDGDRVHTLVWLRNGQRIVFTDPNKVEHVMNGLKHYLVIHDTSPRDTGLYSVSISNTEFRVAHLVVNDLATISQGLRRKRISNSSLH</sequence>
<dbReference type="FunFam" id="2.60.40.10:FF:000425">
    <property type="entry name" value="Myosin light chain kinase"/>
    <property type="match status" value="1"/>
</dbReference>
<organism evidence="8 9">
    <name type="scientific">Ancylostoma ceylanicum</name>
    <dbReference type="NCBI Taxonomy" id="53326"/>
    <lineage>
        <taxon>Eukaryota</taxon>
        <taxon>Metazoa</taxon>
        <taxon>Ecdysozoa</taxon>
        <taxon>Nematoda</taxon>
        <taxon>Chromadorea</taxon>
        <taxon>Rhabditida</taxon>
        <taxon>Rhabditina</taxon>
        <taxon>Rhabditomorpha</taxon>
        <taxon>Strongyloidea</taxon>
        <taxon>Ancylostomatidae</taxon>
        <taxon>Ancylostomatinae</taxon>
        <taxon>Ancylostoma</taxon>
    </lineage>
</organism>
<dbReference type="PANTHER" id="PTHR45080:SF8">
    <property type="entry name" value="IG-LIKE DOMAIN-CONTAINING PROTEIN"/>
    <property type="match status" value="1"/>
</dbReference>
<dbReference type="GO" id="GO:0043025">
    <property type="term" value="C:neuronal cell body"/>
    <property type="evidence" value="ECO:0007669"/>
    <property type="project" value="TreeGrafter"/>
</dbReference>
<dbReference type="GO" id="GO:0030424">
    <property type="term" value="C:axon"/>
    <property type="evidence" value="ECO:0007669"/>
    <property type="project" value="TreeGrafter"/>
</dbReference>
<dbReference type="GO" id="GO:0060298">
    <property type="term" value="P:positive regulation of sarcomere organization"/>
    <property type="evidence" value="ECO:0007669"/>
    <property type="project" value="UniProtKB-ARBA"/>
</dbReference>
<feature type="region of interest" description="Disordered" evidence="6">
    <location>
        <begin position="2587"/>
        <end position="2606"/>
    </location>
</feature>
<dbReference type="PANTHER" id="PTHR45080">
    <property type="entry name" value="CONTACTIN 5"/>
    <property type="match status" value="1"/>
</dbReference>
<feature type="region of interest" description="Disordered" evidence="6">
    <location>
        <begin position="3128"/>
        <end position="3152"/>
    </location>
</feature>
<dbReference type="GO" id="GO:0008046">
    <property type="term" value="F:axon guidance receptor activity"/>
    <property type="evidence" value="ECO:0007669"/>
    <property type="project" value="TreeGrafter"/>
</dbReference>
<keyword evidence="5" id="KW-0393">Immunoglobulin domain</keyword>
<dbReference type="Pfam" id="PF07679">
    <property type="entry name" value="I-set"/>
    <property type="match status" value="11"/>
</dbReference>
<dbReference type="GO" id="GO:0031672">
    <property type="term" value="C:A band"/>
    <property type="evidence" value="ECO:0007669"/>
    <property type="project" value="UniProtKB-SubCell"/>
</dbReference>
<dbReference type="SMART" id="SM00408">
    <property type="entry name" value="IGc2"/>
    <property type="match status" value="6"/>
</dbReference>
<feature type="domain" description="Ig-like" evidence="7">
    <location>
        <begin position="3426"/>
        <end position="3497"/>
    </location>
</feature>
<reference evidence="9" key="1">
    <citation type="journal article" date="2015" name="Nat. Genet.">
        <title>The genome and transcriptome of the zoonotic hookworm Ancylostoma ceylanicum identify infection-specific gene families.</title>
        <authorList>
            <person name="Schwarz E.M."/>
            <person name="Hu Y."/>
            <person name="Antoshechkin I."/>
            <person name="Miller M.M."/>
            <person name="Sternberg P.W."/>
            <person name="Aroian R.V."/>
        </authorList>
    </citation>
    <scope>NUCLEOTIDE SEQUENCE</scope>
    <source>
        <strain evidence="9">HY135</strain>
    </source>
</reference>
<feature type="domain" description="Ig-like" evidence="7">
    <location>
        <begin position="2041"/>
        <end position="2129"/>
    </location>
</feature>
<comment type="subcellular location">
    <subcellularLocation>
        <location evidence="1">Cytoplasm</location>
        <location evidence="1">Myofibril</location>
        <location evidence="1">Sarcomere</location>
        <location evidence="1">A band</location>
    </subcellularLocation>
</comment>
<feature type="compositionally biased region" description="Basic and acidic residues" evidence="6">
    <location>
        <begin position="2786"/>
        <end position="2800"/>
    </location>
</feature>
<dbReference type="EMBL" id="JARK01001634">
    <property type="protein sequence ID" value="EYB85419.1"/>
    <property type="molecule type" value="Genomic_DNA"/>
</dbReference>
<evidence type="ECO:0000256" key="4">
    <source>
        <dbReference type="ARBA" id="ARBA00023157"/>
    </source>
</evidence>
<dbReference type="SMART" id="SM00409">
    <property type="entry name" value="IG"/>
    <property type="match status" value="11"/>
</dbReference>
<feature type="region of interest" description="Disordered" evidence="6">
    <location>
        <begin position="1"/>
        <end position="47"/>
    </location>
</feature>
<gene>
    <name evidence="8" type="primary">Acey_s0298.g1745</name>
    <name evidence="8" type="ORF">Y032_0298g1745</name>
</gene>
<dbReference type="InterPro" id="IPR003599">
    <property type="entry name" value="Ig_sub"/>
</dbReference>
<keyword evidence="4" id="KW-1015">Disulfide bond</keyword>
<keyword evidence="2" id="KW-0963">Cytoplasm</keyword>
<dbReference type="OrthoDB" id="5969272at2759"/>
<keyword evidence="3" id="KW-0732">Signal</keyword>
<dbReference type="GO" id="GO:0050808">
    <property type="term" value="P:synapse organization"/>
    <property type="evidence" value="ECO:0007669"/>
    <property type="project" value="TreeGrafter"/>
</dbReference>
<dbReference type="FunFam" id="2.60.40.10:FF:000107">
    <property type="entry name" value="Myosin, light chain kinase a"/>
    <property type="match status" value="1"/>
</dbReference>
<feature type="region of interest" description="Disordered" evidence="6">
    <location>
        <begin position="376"/>
        <end position="400"/>
    </location>
</feature>
<evidence type="ECO:0000259" key="7">
    <source>
        <dbReference type="PROSITE" id="PS50835"/>
    </source>
</evidence>
<feature type="compositionally biased region" description="Polar residues" evidence="6">
    <location>
        <begin position="2861"/>
        <end position="2885"/>
    </location>
</feature>
<feature type="domain" description="Ig-like" evidence="7">
    <location>
        <begin position="650"/>
        <end position="737"/>
    </location>
</feature>
<name>A0A016S5A8_9BILA</name>
<feature type="domain" description="Ig-like" evidence="7">
    <location>
        <begin position="3504"/>
        <end position="3593"/>
    </location>
</feature>
<dbReference type="Gene3D" id="2.60.40.10">
    <property type="entry name" value="Immunoglobulins"/>
    <property type="match status" value="14"/>
</dbReference>
<accession>A0A016S5A8</accession>
<feature type="domain" description="Ig-like" evidence="7">
    <location>
        <begin position="3603"/>
        <end position="3709"/>
    </location>
</feature>
<evidence type="ECO:0000256" key="2">
    <source>
        <dbReference type="ARBA" id="ARBA00022490"/>
    </source>
</evidence>
<proteinExistence type="predicted"/>
<dbReference type="InterPro" id="IPR003598">
    <property type="entry name" value="Ig_sub2"/>
</dbReference>
<dbReference type="InterPro" id="IPR036179">
    <property type="entry name" value="Ig-like_dom_sf"/>
</dbReference>
<feature type="domain" description="Ig-like" evidence="7">
    <location>
        <begin position="1132"/>
        <end position="1224"/>
    </location>
</feature>
<feature type="compositionally biased region" description="Basic and acidic residues" evidence="6">
    <location>
        <begin position="386"/>
        <end position="400"/>
    </location>
</feature>
<dbReference type="CDD" id="cd00096">
    <property type="entry name" value="Ig"/>
    <property type="match status" value="3"/>
</dbReference>
<feature type="domain" description="Ig-like" evidence="7">
    <location>
        <begin position="1463"/>
        <end position="1553"/>
    </location>
</feature>
<feature type="compositionally biased region" description="Acidic residues" evidence="6">
    <location>
        <begin position="2801"/>
        <end position="2814"/>
    </location>
</feature>
<evidence type="ECO:0000256" key="1">
    <source>
        <dbReference type="ARBA" id="ARBA00004161"/>
    </source>
</evidence>
<feature type="domain" description="Ig-like" evidence="7">
    <location>
        <begin position="1267"/>
        <end position="1365"/>
    </location>
</feature>
<dbReference type="PROSITE" id="PS50835">
    <property type="entry name" value="IG_LIKE"/>
    <property type="match status" value="9"/>
</dbReference>
<evidence type="ECO:0000256" key="5">
    <source>
        <dbReference type="ARBA" id="ARBA00023319"/>
    </source>
</evidence>
<dbReference type="GO" id="GO:0019899">
    <property type="term" value="F:enzyme binding"/>
    <property type="evidence" value="ECO:0007669"/>
    <property type="project" value="UniProtKB-ARBA"/>
</dbReference>
<feature type="region of interest" description="Disordered" evidence="6">
    <location>
        <begin position="2764"/>
        <end position="2899"/>
    </location>
</feature>
<protein>
    <recommendedName>
        <fullName evidence="7">Ig-like domain-containing protein</fullName>
    </recommendedName>
</protein>
<feature type="compositionally biased region" description="Polar residues" evidence="6">
    <location>
        <begin position="2764"/>
        <end position="2785"/>
    </location>
</feature>
<evidence type="ECO:0000256" key="3">
    <source>
        <dbReference type="ARBA" id="ARBA00022729"/>
    </source>
</evidence>
<dbReference type="GO" id="GO:0045989">
    <property type="term" value="P:positive regulation of striated muscle contraction"/>
    <property type="evidence" value="ECO:0007669"/>
    <property type="project" value="UniProtKB-ARBA"/>
</dbReference>
<evidence type="ECO:0000313" key="9">
    <source>
        <dbReference type="Proteomes" id="UP000024635"/>
    </source>
</evidence>
<dbReference type="InterPro" id="IPR050958">
    <property type="entry name" value="Cell_Adh-Cytoskel_Orgn"/>
</dbReference>
<feature type="domain" description="Ig-like" evidence="7">
    <location>
        <begin position="98"/>
        <end position="184"/>
    </location>
</feature>
<dbReference type="STRING" id="53326.A0A016S5A8"/>
<dbReference type="InterPro" id="IPR013783">
    <property type="entry name" value="Ig-like_fold"/>
</dbReference>
<dbReference type="SUPFAM" id="SSF48726">
    <property type="entry name" value="Immunoglobulin"/>
    <property type="match status" value="14"/>
</dbReference>
<dbReference type="Proteomes" id="UP000024635">
    <property type="component" value="Unassembled WGS sequence"/>
</dbReference>
<feature type="compositionally biased region" description="Basic and acidic residues" evidence="6">
    <location>
        <begin position="2848"/>
        <end position="2860"/>
    </location>
</feature>
<dbReference type="GO" id="GO:0007156">
    <property type="term" value="P:homophilic cell adhesion via plasma membrane adhesion molecules"/>
    <property type="evidence" value="ECO:0007669"/>
    <property type="project" value="TreeGrafter"/>
</dbReference>
<dbReference type="InterPro" id="IPR007110">
    <property type="entry name" value="Ig-like_dom"/>
</dbReference>
<comment type="caution">
    <text evidence="8">The sequence shown here is derived from an EMBL/GenBank/DDBJ whole genome shotgun (WGS) entry which is preliminary data.</text>
</comment>